<dbReference type="PROSITE" id="PS50262">
    <property type="entry name" value="G_PROTEIN_RECEP_F1_2"/>
    <property type="match status" value="1"/>
</dbReference>
<dbReference type="UCSC" id="F14F8.11">
    <property type="organism name" value="c. elegans"/>
</dbReference>
<name>Q7YTN3_CAEEL</name>
<dbReference type="Proteomes" id="UP000001940">
    <property type="component" value="Chromosome V"/>
</dbReference>
<dbReference type="InterPro" id="IPR017452">
    <property type="entry name" value="GPCR_Rhodpsn_7TM"/>
</dbReference>
<dbReference type="GO" id="GO:0008528">
    <property type="term" value="F:G protein-coupled peptide receptor activity"/>
    <property type="evidence" value="ECO:0007669"/>
    <property type="project" value="InterPro"/>
</dbReference>
<dbReference type="OMA" id="HPVANEL"/>
<evidence type="ECO:0000313" key="7">
    <source>
        <dbReference type="EMBL" id="CAE17813.1"/>
    </source>
</evidence>
<dbReference type="CDD" id="cd14978">
    <property type="entry name" value="7tmA_FMRFamide_R-like"/>
    <property type="match status" value="1"/>
</dbReference>
<keyword evidence="4 5" id="KW-0472">Membrane</keyword>
<dbReference type="AlphaFoldDB" id="Q7YTN3"/>
<dbReference type="Pfam" id="PF10324">
    <property type="entry name" value="7TM_GPCR_Srw"/>
    <property type="match status" value="1"/>
</dbReference>
<proteinExistence type="predicted"/>
<feature type="transmembrane region" description="Helical" evidence="5">
    <location>
        <begin position="133"/>
        <end position="153"/>
    </location>
</feature>
<dbReference type="PANTHER" id="PTHR22751">
    <property type="entry name" value="G-PROTEIN COUPLED RECEPTOR-RELATED"/>
    <property type="match status" value="1"/>
</dbReference>
<dbReference type="CTD" id="3565714"/>
<keyword evidence="3 5" id="KW-1133">Transmembrane helix</keyword>
<dbReference type="InterPro" id="IPR019427">
    <property type="entry name" value="7TM_GPCR_serpentine_rcpt_Srw"/>
</dbReference>
<comment type="subcellular location">
    <subcellularLocation>
        <location evidence="1">Membrane</location>
    </subcellularLocation>
</comment>
<dbReference type="EMBL" id="BX284605">
    <property type="protein sequence ID" value="CAE17813.1"/>
    <property type="molecule type" value="Genomic_DNA"/>
</dbReference>
<feature type="transmembrane region" description="Helical" evidence="5">
    <location>
        <begin position="282"/>
        <end position="303"/>
    </location>
</feature>
<dbReference type="GeneID" id="3565714"/>
<evidence type="ECO:0000313" key="9">
    <source>
        <dbReference type="WormBase" id="F14F8.11"/>
    </source>
</evidence>
<dbReference type="PhylomeDB" id="Q7YTN3"/>
<organism evidence="7 8">
    <name type="scientific">Caenorhabditis elegans</name>
    <dbReference type="NCBI Taxonomy" id="6239"/>
    <lineage>
        <taxon>Eukaryota</taxon>
        <taxon>Metazoa</taxon>
        <taxon>Ecdysozoa</taxon>
        <taxon>Nematoda</taxon>
        <taxon>Chromadorea</taxon>
        <taxon>Rhabditida</taxon>
        <taxon>Rhabditina</taxon>
        <taxon>Rhabditomorpha</taxon>
        <taxon>Rhabditoidea</taxon>
        <taxon>Rhabditidae</taxon>
        <taxon>Peloderinae</taxon>
        <taxon>Caenorhabditis</taxon>
    </lineage>
</organism>
<evidence type="ECO:0000256" key="5">
    <source>
        <dbReference type="SAM" id="Phobius"/>
    </source>
</evidence>
<sequence length="382" mass="43553">MSNMSNYQYSDSKFDADESNNFLVSFEVFVGKLEQYIDLASVVISVVGFFTNIFHLAVLTRKSIRNSSVFIFLIGIAICDLVRMISIIVSKSPIFYRVLLSLFIDSTCFTPRSYLAMIFDLISNILEIISLDLSVWLAVFMTIFRVLVIRYPFNKRISSLVTSKSGLCTVIPLSIIIFPFGLLYYFQVTIRPVSIWKPSSDCLGFQSNFFQINYKFSATELSGVLGTDTIETMIHVDGVLFKLIPSIVLLVATSVLVFEIRKHKKTIWAQRNKSNKDWTTKLVFFVTFTFLIAIVPQGIAYIIMFKMAEIPILRIIAMSLPSVFSFLSVVNGTIHFLIFYFMSSEYRMTAKHMCLFWKPENSVSVINISISGNKNPNKTLKK</sequence>
<evidence type="ECO:0000256" key="1">
    <source>
        <dbReference type="ARBA" id="ARBA00004370"/>
    </source>
</evidence>
<evidence type="ECO:0000256" key="4">
    <source>
        <dbReference type="ARBA" id="ARBA00023136"/>
    </source>
</evidence>
<feature type="transmembrane region" description="Helical" evidence="5">
    <location>
        <begin position="165"/>
        <end position="186"/>
    </location>
</feature>
<dbReference type="AGR" id="WB:WBGene00005789"/>
<dbReference type="GO" id="GO:0016020">
    <property type="term" value="C:membrane"/>
    <property type="evidence" value="ECO:0007669"/>
    <property type="project" value="UniProtKB-SubCell"/>
</dbReference>
<protein>
    <submittedName>
        <fullName evidence="7">G-protein coupled receptors family 1 profile domain-containing protein</fullName>
    </submittedName>
</protein>
<feature type="transmembrane region" description="Helical" evidence="5">
    <location>
        <begin position="69"/>
        <end position="89"/>
    </location>
</feature>
<evidence type="ECO:0000256" key="3">
    <source>
        <dbReference type="ARBA" id="ARBA00022989"/>
    </source>
</evidence>
<keyword evidence="8" id="KW-1185">Reference proteome</keyword>
<dbReference type="KEGG" id="cel:CELE_F14F8.11"/>
<dbReference type="SMR" id="Q7YTN3"/>
<keyword evidence="7" id="KW-0675">Receptor</keyword>
<dbReference type="PRINTS" id="PR00237">
    <property type="entry name" value="GPCRRHODOPSN"/>
</dbReference>
<dbReference type="HOGENOM" id="CLU_043715_0_3_1"/>
<feature type="transmembrane region" description="Helical" evidence="5">
    <location>
        <begin position="36"/>
        <end position="57"/>
    </location>
</feature>
<dbReference type="OrthoDB" id="5864054at2759"/>
<feature type="transmembrane region" description="Helical" evidence="5">
    <location>
        <begin position="243"/>
        <end position="261"/>
    </location>
</feature>
<accession>Q7YTN3</accession>
<dbReference type="PANTHER" id="PTHR22751:SF13">
    <property type="entry name" value="G-PROTEIN COUPLED RECEPTORS FAMILY 1 PROFILE DOMAIN-CONTAINING PROTEIN"/>
    <property type="match status" value="1"/>
</dbReference>
<dbReference type="InParanoid" id="Q7YTN3"/>
<evidence type="ECO:0000313" key="8">
    <source>
        <dbReference type="Proteomes" id="UP000001940"/>
    </source>
</evidence>
<dbReference type="SUPFAM" id="SSF81321">
    <property type="entry name" value="Family A G protein-coupled receptor-like"/>
    <property type="match status" value="1"/>
</dbReference>
<evidence type="ECO:0000256" key="2">
    <source>
        <dbReference type="ARBA" id="ARBA00022692"/>
    </source>
</evidence>
<dbReference type="PaxDb" id="6239-F14F8.11"/>
<dbReference type="RefSeq" id="NP_001023799.1">
    <property type="nucleotide sequence ID" value="NM_001028628.1"/>
</dbReference>
<feature type="transmembrane region" description="Helical" evidence="5">
    <location>
        <begin position="323"/>
        <end position="343"/>
    </location>
</feature>
<reference evidence="7 8" key="1">
    <citation type="journal article" date="1998" name="Science">
        <title>Genome sequence of the nematode C. elegans: a platform for investigating biology.</title>
        <authorList>
            <consortium name="The C. elegans sequencing consortium"/>
            <person name="Sulson J.E."/>
            <person name="Waterston R."/>
        </authorList>
    </citation>
    <scope>NUCLEOTIDE SEQUENCE [LARGE SCALE GENOMIC DNA]</scope>
    <source>
        <strain evidence="7 8">Bristol N2</strain>
    </source>
</reference>
<dbReference type="Gene3D" id="1.20.1070.10">
    <property type="entry name" value="Rhodopsin 7-helix transmembrane proteins"/>
    <property type="match status" value="1"/>
</dbReference>
<dbReference type="InterPro" id="IPR000276">
    <property type="entry name" value="GPCR_Rhodpsn"/>
</dbReference>
<evidence type="ECO:0000259" key="6">
    <source>
        <dbReference type="PROSITE" id="PS50262"/>
    </source>
</evidence>
<keyword evidence="2 5" id="KW-0812">Transmembrane</keyword>
<dbReference type="WormBase" id="F14F8.11">
    <property type="protein sequence ID" value="CE34813"/>
    <property type="gene ID" value="WBGene00005789"/>
    <property type="gene designation" value="srw-42"/>
</dbReference>
<dbReference type="eggNOG" id="KOG3098">
    <property type="taxonomic scope" value="Eukaryota"/>
</dbReference>
<feature type="domain" description="G-protein coupled receptors family 1 profile" evidence="6">
    <location>
        <begin position="51"/>
        <end position="339"/>
    </location>
</feature>
<gene>
    <name evidence="7 9" type="primary">srw-42</name>
    <name evidence="7" type="ORF">CELE_F14F8.11</name>
    <name evidence="9" type="ORF">F14F8.11</name>
</gene>